<sequence>MSEKRKKPTERQKNCSYSFPYMGENFDEVYCSKKVEDDIVAVSGEECESCIQFKNKHIQYPIEVNKIKYEPFKSWNRYEPGTPVRIMPCAKEYKEKTYLGMYLGNLPTQNYVSYERKNKQLDICTMNNPAIYVFELKKIIYGCESYWSVIDDPNDFNEITKEVLDNVWYVQLLKEFYEKKEGEKECNPQEKI</sequence>
<dbReference type="EMBL" id="CYXT01000014">
    <property type="protein sequence ID" value="CUM99125.1"/>
    <property type="molecule type" value="Genomic_DNA"/>
</dbReference>
<evidence type="ECO:0000313" key="1">
    <source>
        <dbReference type="EMBL" id="CUM99125.1"/>
    </source>
</evidence>
<proteinExistence type="predicted"/>
<organism evidence="1 2">
    <name type="scientific">Anaerostipes hadrus</name>
    <dbReference type="NCBI Taxonomy" id="649756"/>
    <lineage>
        <taxon>Bacteria</taxon>
        <taxon>Bacillati</taxon>
        <taxon>Bacillota</taxon>
        <taxon>Clostridia</taxon>
        <taxon>Lachnospirales</taxon>
        <taxon>Lachnospiraceae</taxon>
        <taxon>Anaerostipes</taxon>
    </lineage>
</organism>
<dbReference type="Proteomes" id="UP000095598">
    <property type="component" value="Unassembled WGS sequence"/>
</dbReference>
<evidence type="ECO:0000313" key="2">
    <source>
        <dbReference type="Proteomes" id="UP000095598"/>
    </source>
</evidence>
<name>A0A173TAZ1_ANAHA</name>
<reference evidence="1 2" key="1">
    <citation type="submission" date="2015-09" db="EMBL/GenBank/DDBJ databases">
        <authorList>
            <consortium name="Pathogen Informatics"/>
        </authorList>
    </citation>
    <scope>NUCLEOTIDE SEQUENCE [LARGE SCALE GENOMIC DNA]</scope>
    <source>
        <strain evidence="1 2">2789STDY5608868</strain>
    </source>
</reference>
<accession>A0A173TAZ1</accession>
<gene>
    <name evidence="1" type="ORF">ERS852425_01898</name>
</gene>
<protein>
    <submittedName>
        <fullName evidence="1">Uncharacterized protein</fullName>
    </submittedName>
</protein>
<dbReference type="AlphaFoldDB" id="A0A173TAZ1"/>
<dbReference type="RefSeq" id="WP_055258780.1">
    <property type="nucleotide sequence ID" value="NZ_CYXT01000014.1"/>
</dbReference>